<dbReference type="Pfam" id="PF08028">
    <property type="entry name" value="Acyl-CoA_dh_2"/>
    <property type="match status" value="1"/>
</dbReference>
<comment type="pathway">
    <text evidence="7">Sulfur metabolism; dibenzothiophene degradation.</text>
</comment>
<dbReference type="Proteomes" id="UP001144805">
    <property type="component" value="Unassembled WGS sequence"/>
</dbReference>
<dbReference type="InterPro" id="IPR037069">
    <property type="entry name" value="AcylCoA_DH/ox_N_sf"/>
</dbReference>
<comment type="catalytic activity">
    <reaction evidence="12">
        <text>dibenzothiophene 5-oxide + FMNH2 + O2 = dibenzothiophene 5,5-dioxide + FMN + H2O + H(+)</text>
        <dbReference type="Rhea" id="RHEA:49080"/>
        <dbReference type="ChEBI" id="CHEBI:15377"/>
        <dbReference type="ChEBI" id="CHEBI:15378"/>
        <dbReference type="ChEBI" id="CHEBI:15379"/>
        <dbReference type="ChEBI" id="CHEBI:23683"/>
        <dbReference type="ChEBI" id="CHEBI:57618"/>
        <dbReference type="ChEBI" id="CHEBI:58210"/>
        <dbReference type="ChEBI" id="CHEBI:90356"/>
    </reaction>
</comment>
<dbReference type="InterPro" id="IPR009100">
    <property type="entry name" value="AcylCoA_DH/oxidase_NM_dom_sf"/>
</dbReference>
<accession>A0A9X3IP04</accession>
<evidence type="ECO:0000256" key="2">
    <source>
        <dbReference type="ARBA" id="ARBA00022630"/>
    </source>
</evidence>
<dbReference type="PANTHER" id="PTHR43884:SF12">
    <property type="entry name" value="ISOVALERYL-COA DEHYDROGENASE, MITOCHONDRIAL-RELATED"/>
    <property type="match status" value="1"/>
</dbReference>
<dbReference type="GO" id="GO:0005737">
    <property type="term" value="C:cytoplasm"/>
    <property type="evidence" value="ECO:0007669"/>
    <property type="project" value="UniProtKB-SubCell"/>
</dbReference>
<evidence type="ECO:0000313" key="18">
    <source>
        <dbReference type="Proteomes" id="UP001144805"/>
    </source>
</evidence>
<proteinExistence type="inferred from homology"/>
<evidence type="ECO:0000259" key="15">
    <source>
        <dbReference type="Pfam" id="PF02771"/>
    </source>
</evidence>
<dbReference type="InterPro" id="IPR013107">
    <property type="entry name" value="Acyl-CoA_DH_C"/>
</dbReference>
<dbReference type="InterPro" id="IPR046373">
    <property type="entry name" value="Acyl-CoA_Oxase/DH_mid-dom_sf"/>
</dbReference>
<dbReference type="EC" id="1.14.14.21" evidence="9"/>
<dbReference type="SUPFAM" id="SSF47203">
    <property type="entry name" value="Acyl-CoA dehydrogenase C-terminal domain-like"/>
    <property type="match status" value="1"/>
</dbReference>
<comment type="subcellular location">
    <subcellularLocation>
        <location evidence="1">Cytoplasm</location>
    </subcellularLocation>
</comment>
<protein>
    <recommendedName>
        <fullName evidence="10">Dibenzothiophene monooxygenase</fullName>
        <ecNumber evidence="9">1.14.14.21</ecNumber>
    </recommendedName>
</protein>
<comment type="caution">
    <text evidence="17">The sequence shown here is derived from an EMBL/GenBank/DDBJ whole genome shotgun (WGS) entry which is preliminary data.</text>
</comment>
<dbReference type="Pfam" id="PF02770">
    <property type="entry name" value="Acyl-CoA_dh_M"/>
    <property type="match status" value="1"/>
</dbReference>
<dbReference type="GO" id="GO:0050660">
    <property type="term" value="F:flavin adenine dinucleotide binding"/>
    <property type="evidence" value="ECO:0007669"/>
    <property type="project" value="InterPro"/>
</dbReference>
<organism evidence="17 18">
    <name type="scientific">Kaistia nematophila</name>
    <dbReference type="NCBI Taxonomy" id="2994654"/>
    <lineage>
        <taxon>Bacteria</taxon>
        <taxon>Pseudomonadati</taxon>
        <taxon>Pseudomonadota</taxon>
        <taxon>Alphaproteobacteria</taxon>
        <taxon>Hyphomicrobiales</taxon>
        <taxon>Kaistiaceae</taxon>
        <taxon>Kaistia</taxon>
    </lineage>
</organism>
<dbReference type="PIRSF" id="PIRSF016578">
    <property type="entry name" value="HsaA"/>
    <property type="match status" value="1"/>
</dbReference>
<keyword evidence="4" id="KW-0547">Nucleotide-binding</keyword>
<dbReference type="AlphaFoldDB" id="A0A9X3IP04"/>
<dbReference type="GO" id="GO:0006552">
    <property type="term" value="P:L-leucine catabolic process"/>
    <property type="evidence" value="ECO:0007669"/>
    <property type="project" value="TreeGrafter"/>
</dbReference>
<dbReference type="Pfam" id="PF02771">
    <property type="entry name" value="Acyl-CoA_dh_N"/>
    <property type="match status" value="1"/>
</dbReference>
<dbReference type="Gene3D" id="1.20.140.10">
    <property type="entry name" value="Butyryl-CoA Dehydrogenase, subunit A, domain 3"/>
    <property type="match status" value="1"/>
</dbReference>
<feature type="domain" description="Acyl-CoA dehydrogenase/oxidase N-terminal" evidence="15">
    <location>
        <begin position="47"/>
        <end position="148"/>
    </location>
</feature>
<dbReference type="GO" id="GO:0008470">
    <property type="term" value="F:3-methylbutanoyl-CoA dehydrogenase activity"/>
    <property type="evidence" value="ECO:0007669"/>
    <property type="project" value="TreeGrafter"/>
</dbReference>
<comment type="catalytic activity">
    <reaction evidence="11">
        <text>dibenzothiophene + FMNH2 + O2 = dibenzothiophene 5-oxide + FMN + H2O + H(+)</text>
        <dbReference type="Rhea" id="RHEA:49076"/>
        <dbReference type="ChEBI" id="CHEBI:15377"/>
        <dbReference type="ChEBI" id="CHEBI:15378"/>
        <dbReference type="ChEBI" id="CHEBI:15379"/>
        <dbReference type="ChEBI" id="CHEBI:23681"/>
        <dbReference type="ChEBI" id="CHEBI:23683"/>
        <dbReference type="ChEBI" id="CHEBI:57618"/>
        <dbReference type="ChEBI" id="CHEBI:58210"/>
    </reaction>
</comment>
<evidence type="ECO:0000256" key="5">
    <source>
        <dbReference type="ARBA" id="ARBA00023002"/>
    </source>
</evidence>
<evidence type="ECO:0000259" key="14">
    <source>
        <dbReference type="Pfam" id="PF02770"/>
    </source>
</evidence>
<dbReference type="SUPFAM" id="SSF56645">
    <property type="entry name" value="Acyl-CoA dehydrogenase NM domain-like"/>
    <property type="match status" value="1"/>
</dbReference>
<reference evidence="17" key="1">
    <citation type="submission" date="2022-11" db="EMBL/GenBank/DDBJ databases">
        <title>Biodiversity and phylogenetic relationships of bacteria.</title>
        <authorList>
            <person name="Machado R.A.R."/>
            <person name="Bhat A."/>
            <person name="Loulou A."/>
            <person name="Kallel S."/>
        </authorList>
    </citation>
    <scope>NUCLEOTIDE SEQUENCE</scope>
    <source>
        <strain evidence="17">K-TC2</strain>
    </source>
</reference>
<comment type="similarity">
    <text evidence="8">Belongs to the DszC flavin monooxygenase family.</text>
</comment>
<evidence type="ECO:0000256" key="9">
    <source>
        <dbReference type="ARBA" id="ARBA00034328"/>
    </source>
</evidence>
<dbReference type="Gene3D" id="1.10.540.10">
    <property type="entry name" value="Acyl-CoA dehydrogenase/oxidase, N-terminal domain"/>
    <property type="match status" value="1"/>
</dbReference>
<dbReference type="Gene3D" id="2.40.110.10">
    <property type="entry name" value="Butyryl-CoA Dehydrogenase, subunit A, domain 2"/>
    <property type="match status" value="1"/>
</dbReference>
<sequence>MNRHQSFDRLPGSYDAAERRALAAEYRGSFLPTRRSPVLDDPAEAVQVARQFAAEITETSADREIEPIPPLVELERASTLGLTSLFVPRSHGGPEAGYWTLAQVIRTVAEANPSVAQILIAQYSLGDVITDQGTVAQKDHFLPLIVAGARIANALTEARTKSAADFTTRLSRRPEGGWRLDGEKFYTTGSYVAHFFPVLATDEDGAVVFALVARDAVGLTILDDWRGVGQRATVSGTARFDGVPVEDIAVIRPDGPSLPHSGNTFAQLLHAAVDVGIAEGALAAAADFLTQKARAWPEAGVERASQEPHTIRTFGELKVLALAADALVERAAGILDRLRRTPRDAGLQTEAVLAVAAARAAADHAALTVSNEIFALGGARASLEAWNLDRFWRNARTHTVHDPIRWRHHAIGDFHLNGAVPPDNARSARRGS</sequence>
<dbReference type="EMBL" id="JAPKNK010000014">
    <property type="protein sequence ID" value="MCX5572121.1"/>
    <property type="molecule type" value="Genomic_DNA"/>
</dbReference>
<evidence type="ECO:0000256" key="13">
    <source>
        <dbReference type="ARBA" id="ARBA00049456"/>
    </source>
</evidence>
<keyword evidence="6" id="KW-0503">Monooxygenase</keyword>
<keyword evidence="5" id="KW-0560">Oxidoreductase</keyword>
<dbReference type="GO" id="GO:0004497">
    <property type="term" value="F:monooxygenase activity"/>
    <property type="evidence" value="ECO:0007669"/>
    <property type="project" value="UniProtKB-KW"/>
</dbReference>
<evidence type="ECO:0000256" key="4">
    <source>
        <dbReference type="ARBA" id="ARBA00022741"/>
    </source>
</evidence>
<comment type="catalytic activity">
    <reaction evidence="13">
        <text>dibenzothiophene + 2 FMNH2 + 2 O2 = dibenzothiophene 5,5-dioxide + 2 FMN + 2 H2O + 2 H(+)</text>
        <dbReference type="Rhea" id="RHEA:49072"/>
        <dbReference type="ChEBI" id="CHEBI:15377"/>
        <dbReference type="ChEBI" id="CHEBI:15378"/>
        <dbReference type="ChEBI" id="CHEBI:15379"/>
        <dbReference type="ChEBI" id="CHEBI:23681"/>
        <dbReference type="ChEBI" id="CHEBI:57618"/>
        <dbReference type="ChEBI" id="CHEBI:58210"/>
        <dbReference type="ChEBI" id="CHEBI:90356"/>
        <dbReference type="EC" id="1.14.14.21"/>
    </reaction>
</comment>
<keyword evidence="18" id="KW-1185">Reference proteome</keyword>
<evidence type="ECO:0000259" key="16">
    <source>
        <dbReference type="Pfam" id="PF08028"/>
    </source>
</evidence>
<dbReference type="RefSeq" id="WP_266341082.1">
    <property type="nucleotide sequence ID" value="NZ_JAPKNK010000014.1"/>
</dbReference>
<name>A0A9X3IP04_9HYPH</name>
<evidence type="ECO:0000256" key="12">
    <source>
        <dbReference type="ARBA" id="ARBA00048445"/>
    </source>
</evidence>
<evidence type="ECO:0000256" key="6">
    <source>
        <dbReference type="ARBA" id="ARBA00023033"/>
    </source>
</evidence>
<dbReference type="InterPro" id="IPR013786">
    <property type="entry name" value="AcylCoA_DH/ox_N"/>
</dbReference>
<evidence type="ECO:0000313" key="17">
    <source>
        <dbReference type="EMBL" id="MCX5572121.1"/>
    </source>
</evidence>
<feature type="domain" description="Acyl-CoA oxidase/dehydrogenase middle" evidence="14">
    <location>
        <begin position="154"/>
        <end position="243"/>
    </location>
</feature>
<dbReference type="InterPro" id="IPR036250">
    <property type="entry name" value="AcylCo_DH-like_C"/>
</dbReference>
<dbReference type="InterPro" id="IPR006091">
    <property type="entry name" value="Acyl-CoA_Oxase/DH_mid-dom"/>
</dbReference>
<evidence type="ECO:0000256" key="10">
    <source>
        <dbReference type="ARBA" id="ARBA00034345"/>
    </source>
</evidence>
<keyword evidence="2" id="KW-0285">Flavoprotein</keyword>
<feature type="domain" description="Acyl-CoA dehydrogenase C-terminal" evidence="16">
    <location>
        <begin position="268"/>
        <end position="402"/>
    </location>
</feature>
<dbReference type="PANTHER" id="PTHR43884">
    <property type="entry name" value="ACYL-COA DEHYDROGENASE"/>
    <property type="match status" value="1"/>
</dbReference>
<evidence type="ECO:0000256" key="8">
    <source>
        <dbReference type="ARBA" id="ARBA00034317"/>
    </source>
</evidence>
<keyword evidence="3" id="KW-0288">FMN</keyword>
<gene>
    <name evidence="17" type="ORF">OSH07_23165</name>
</gene>
<evidence type="ECO:0000256" key="1">
    <source>
        <dbReference type="ARBA" id="ARBA00004496"/>
    </source>
</evidence>
<evidence type="ECO:0000256" key="11">
    <source>
        <dbReference type="ARBA" id="ARBA00047859"/>
    </source>
</evidence>
<evidence type="ECO:0000256" key="7">
    <source>
        <dbReference type="ARBA" id="ARBA00034307"/>
    </source>
</evidence>
<evidence type="ECO:0000256" key="3">
    <source>
        <dbReference type="ARBA" id="ARBA00022643"/>
    </source>
</evidence>